<feature type="compositionally biased region" description="Low complexity" evidence="5">
    <location>
        <begin position="598"/>
        <end position="607"/>
    </location>
</feature>
<feature type="compositionally biased region" description="Basic and acidic residues" evidence="5">
    <location>
        <begin position="752"/>
        <end position="763"/>
    </location>
</feature>
<proteinExistence type="predicted"/>
<dbReference type="RefSeq" id="XP_035825717.1">
    <property type="nucleotide sequence ID" value="XM_035969824.1"/>
</dbReference>
<evidence type="ECO:0000256" key="2">
    <source>
        <dbReference type="ARBA" id="ARBA00022884"/>
    </source>
</evidence>
<evidence type="ECO:0000256" key="3">
    <source>
        <dbReference type="PROSITE-ProRule" id="PRU00176"/>
    </source>
</evidence>
<keyword evidence="7" id="KW-1185">Reference proteome</keyword>
<keyword evidence="2 3" id="KW-0694">RNA-binding</keyword>
<feature type="compositionally biased region" description="Basic and acidic residues" evidence="5">
    <location>
        <begin position="419"/>
        <end position="431"/>
    </location>
</feature>
<evidence type="ECO:0000259" key="6">
    <source>
        <dbReference type="PROSITE" id="PS50102"/>
    </source>
</evidence>
<organism evidence="7 8">
    <name type="scientific">Aplysia californica</name>
    <name type="common">California sea hare</name>
    <dbReference type="NCBI Taxonomy" id="6500"/>
    <lineage>
        <taxon>Eukaryota</taxon>
        <taxon>Metazoa</taxon>
        <taxon>Spiralia</taxon>
        <taxon>Lophotrochozoa</taxon>
        <taxon>Mollusca</taxon>
        <taxon>Gastropoda</taxon>
        <taxon>Heterobranchia</taxon>
        <taxon>Euthyneura</taxon>
        <taxon>Tectipleura</taxon>
        <taxon>Aplysiida</taxon>
        <taxon>Aplysioidea</taxon>
        <taxon>Aplysiidae</taxon>
        <taxon>Aplysia</taxon>
    </lineage>
</organism>
<feature type="domain" description="RRM" evidence="6">
    <location>
        <begin position="132"/>
        <end position="213"/>
    </location>
</feature>
<dbReference type="PANTHER" id="PTHR23189">
    <property type="entry name" value="RNA RECOGNITION MOTIF-CONTAINING"/>
    <property type="match status" value="1"/>
</dbReference>
<feature type="coiled-coil region" evidence="4">
    <location>
        <begin position="263"/>
        <end position="342"/>
    </location>
</feature>
<dbReference type="CDD" id="cd12333">
    <property type="entry name" value="RRM2_p54nrb_like"/>
    <property type="match status" value="1"/>
</dbReference>
<keyword evidence="4" id="KW-0175">Coiled coil</keyword>
<evidence type="ECO:0000313" key="7">
    <source>
        <dbReference type="Proteomes" id="UP000694888"/>
    </source>
</evidence>
<gene>
    <name evidence="8" type="primary">LOC101860495</name>
</gene>
<dbReference type="Gene3D" id="6.10.250.1170">
    <property type="match status" value="1"/>
</dbReference>
<feature type="compositionally biased region" description="Gly residues" evidence="5">
    <location>
        <begin position="521"/>
        <end position="532"/>
    </location>
</feature>
<dbReference type="Pfam" id="PF00076">
    <property type="entry name" value="RRM_1"/>
    <property type="match status" value="1"/>
</dbReference>
<feature type="compositionally biased region" description="Low complexity" evidence="5">
    <location>
        <begin position="533"/>
        <end position="542"/>
    </location>
</feature>
<dbReference type="InterPro" id="IPR035979">
    <property type="entry name" value="RBD_domain_sf"/>
</dbReference>
<evidence type="ECO:0000313" key="8">
    <source>
        <dbReference type="RefSeq" id="XP_035825717.1"/>
    </source>
</evidence>
<evidence type="ECO:0000256" key="4">
    <source>
        <dbReference type="SAM" id="Coils"/>
    </source>
</evidence>
<dbReference type="PROSITE" id="PS50102">
    <property type="entry name" value="RRM"/>
    <property type="match status" value="1"/>
</dbReference>
<reference evidence="8" key="1">
    <citation type="submission" date="2025-08" db="UniProtKB">
        <authorList>
            <consortium name="RefSeq"/>
        </authorList>
    </citation>
    <scope>IDENTIFICATION</scope>
</reference>
<feature type="region of interest" description="Disordered" evidence="5">
    <location>
        <begin position="419"/>
        <end position="701"/>
    </location>
</feature>
<feature type="compositionally biased region" description="Low complexity" evidence="5">
    <location>
        <begin position="578"/>
        <end position="590"/>
    </location>
</feature>
<dbReference type="InterPro" id="IPR000504">
    <property type="entry name" value="RRM_dom"/>
</dbReference>
<feature type="compositionally biased region" description="Polar residues" evidence="5">
    <location>
        <begin position="634"/>
        <end position="656"/>
    </location>
</feature>
<keyword evidence="1" id="KW-0677">Repeat</keyword>
<feature type="compositionally biased region" description="Polar residues" evidence="5">
    <location>
        <begin position="774"/>
        <end position="811"/>
    </location>
</feature>
<protein>
    <submittedName>
        <fullName evidence="8">Uncharacterized protein LOC101860495</fullName>
    </submittedName>
</protein>
<feature type="region of interest" description="Disordered" evidence="5">
    <location>
        <begin position="1043"/>
        <end position="1065"/>
    </location>
</feature>
<evidence type="ECO:0000256" key="1">
    <source>
        <dbReference type="ARBA" id="ARBA00022737"/>
    </source>
</evidence>
<feature type="region of interest" description="Disordered" evidence="5">
    <location>
        <begin position="727"/>
        <end position="816"/>
    </location>
</feature>
<dbReference type="InterPro" id="IPR012975">
    <property type="entry name" value="NOPS"/>
</dbReference>
<dbReference type="CDD" id="cd12931">
    <property type="entry name" value="eNOPS_SF"/>
    <property type="match status" value="1"/>
</dbReference>
<dbReference type="InterPro" id="IPR012677">
    <property type="entry name" value="Nucleotide-bd_a/b_plait_sf"/>
</dbReference>
<dbReference type="Gene3D" id="3.30.70.330">
    <property type="match status" value="1"/>
</dbReference>
<name>A0ABM1VTH5_APLCA</name>
<dbReference type="Proteomes" id="UP000694888">
    <property type="component" value="Unplaced"/>
</dbReference>
<feature type="compositionally biased region" description="Basic and acidic residues" evidence="5">
    <location>
        <begin position="442"/>
        <end position="463"/>
    </location>
</feature>
<dbReference type="GeneID" id="101860495"/>
<dbReference type="Pfam" id="PF08075">
    <property type="entry name" value="NOPS"/>
    <property type="match status" value="1"/>
</dbReference>
<accession>A0ABM1VTH5</accession>
<evidence type="ECO:0000256" key="5">
    <source>
        <dbReference type="SAM" id="MobiDB-lite"/>
    </source>
</evidence>
<feature type="compositionally biased region" description="Low complexity" evidence="5">
    <location>
        <begin position="683"/>
        <end position="695"/>
    </location>
</feature>
<dbReference type="SUPFAM" id="SSF54928">
    <property type="entry name" value="RNA-binding domain, RBD"/>
    <property type="match status" value="1"/>
</dbReference>
<feature type="compositionally biased region" description="Low complexity" evidence="5">
    <location>
        <begin position="489"/>
        <end position="506"/>
    </location>
</feature>
<feature type="compositionally biased region" description="Polar residues" evidence="5">
    <location>
        <begin position="1054"/>
        <end position="1065"/>
    </location>
</feature>
<sequence length="1389" mass="150736">MLRTCGWACRIMTGRGGREDVKARLISGRQCPITGGRGGREDPNAKLISGRQCHITTGGRGGREDHKARLISGRQSHITGGRDFPFVNPGPARLRSGPVSDYRQNAEAAKAALDGLQRKGRILRIRFATHGAALKVKNLHPYVSNELLEQSFSQFGDLERCIVIVDDRGKSTGEGIVEFVRKPGANSALRRINEGVFLLGVDPKPVAVEPLEQKDEEDGMPEKFLTKTEQYKKEREKEPRFAPPGTFEYEFGMRWKQLEELEKQRIEQIKKDTEDARLKLEDEMQNALYEYQAEQIRQDLIRQQEELRRLEELRNADRLRRQEQLEIRRQQDDRERAQAEERRRADMMMNMRQQEIASRRGPIDPPSMRQREEMMMADRYGDRMGERMPERMGERMPERMGERMPERMGDRMQERMGERMGDRMPERHPDRMGGQPSGFMWQDEKGRGEGGMRGEPQRGRDMRGSGAPPLQPPPVPPSGMGAMERGGPAAVSAAAAAAAAAAAVVAQNAKSSPKPLMQSGSGFGGPGSGAGGPNNPNAGPDGPMEEDDANEGKELSSCDNSPSPRMSFAVSKETLGESTASIASSNSRSPAGDRCGLDTDTTTDPGSGSPGREKAEDQQDGQGLWATDSDYRTGLTQSPTREHSTVISPSVGQGSRDSPGRCGPVLDLGDQDQDYRSPLYKATSYRKASMSSASRSRSEERTYVGEILSSELSDSVFIRASSVELGAARTSNAADFEEKPEKSTRKKANSLSHEEEHLPKCSAEELNEVFEQGSGEQYKSSGDQQDSIVASVSESYETSAQDSKSTQSPSTLHPKGTIQRYFSSENLNCAAHVDSYESVNDYENPSLADSEHSSSTLTLNNVSFESVQNLGKSCSNTDGKENDEHAMCVDSADSLQVSDSSVCQTDCEGASYNQGIDNYKSSSTVLVEKDNTVDSLSEHYKQFPVEIDYDNTVGDLSEDSSSQYGYKQAVENEQHSNIREKRLSSYKQHSNDDLEEMEEEDSTPVALADVYQSYEEEIVAPHLQNINIAAALSSQNIAQSQENSACWAEDDNGTPHSSADQTSCSATYTSTQNTVTEALSTSAHGESITNSSSATAPLSLAAIDPHTAEEDQNDGALRTGDQSFKSAAARQSALVPFLQSSRSAGFSASVNPSSYAGASVIRGMSQPAMMSSSSMHFAQHPGGGATILRQQSLSAAAGLNGAGVAAQATVVQQHALANGLQATSLLQQRTLTNGSQTMVVQQRTLTTGLGGMSQQTVVQQRVAPLAPSAALHASALRQHALASQAGLMHQRGVRLAQARVLGAPMLQAQRLGRPAFIARGGAAAGGSTTLLGPGLVRGGSQASMMQQLVRQRYLGGPVMPGRGVQIVAGRPVRVKMTYPRENMPMESNT</sequence>
<dbReference type="SMART" id="SM00360">
    <property type="entry name" value="RRM"/>
    <property type="match status" value="1"/>
</dbReference>